<evidence type="ECO:0000256" key="1">
    <source>
        <dbReference type="ARBA" id="ARBA00004496"/>
    </source>
</evidence>
<dbReference type="PROSITE" id="PS50853">
    <property type="entry name" value="FN3"/>
    <property type="match status" value="1"/>
</dbReference>
<dbReference type="InterPro" id="IPR035899">
    <property type="entry name" value="DBL_dom_sf"/>
</dbReference>
<feature type="domain" description="Ig-like" evidence="11">
    <location>
        <begin position="718"/>
        <end position="807"/>
    </location>
</feature>
<dbReference type="GO" id="GO:0005085">
    <property type="term" value="F:guanyl-nucleotide exchange factor activity"/>
    <property type="evidence" value="ECO:0007669"/>
    <property type="project" value="UniProtKB-KW"/>
</dbReference>
<keyword evidence="14" id="KW-1185">Reference proteome</keyword>
<keyword evidence="3" id="KW-0963">Cytoplasm</keyword>
<dbReference type="InterPro" id="IPR013783">
    <property type="entry name" value="Ig-like_fold"/>
</dbReference>
<dbReference type="InterPro" id="IPR011009">
    <property type="entry name" value="Kinase-like_dom_sf"/>
</dbReference>
<dbReference type="EMBL" id="JAPWTK010000026">
    <property type="protein sequence ID" value="KAJ8956994.1"/>
    <property type="molecule type" value="Genomic_DNA"/>
</dbReference>
<dbReference type="GO" id="GO:0035556">
    <property type="term" value="P:intracellular signal transduction"/>
    <property type="evidence" value="ECO:0007669"/>
    <property type="project" value="InterPro"/>
</dbReference>
<dbReference type="SMART" id="SM00409">
    <property type="entry name" value="IG"/>
    <property type="match status" value="1"/>
</dbReference>
<dbReference type="Pfam" id="PF22697">
    <property type="entry name" value="SOS1_NGEF_PH"/>
    <property type="match status" value="1"/>
</dbReference>
<feature type="domain" description="Fibronectin type-III" evidence="12">
    <location>
        <begin position="802"/>
        <end position="902"/>
    </location>
</feature>
<dbReference type="PROSITE" id="PS50010">
    <property type="entry name" value="DH_2"/>
    <property type="match status" value="1"/>
</dbReference>
<dbReference type="Pfam" id="PF07679">
    <property type="entry name" value="I-set"/>
    <property type="match status" value="1"/>
</dbReference>
<feature type="region of interest" description="Disordered" evidence="8">
    <location>
        <begin position="1076"/>
        <end position="1101"/>
    </location>
</feature>
<dbReference type="PROSITE" id="PS50835">
    <property type="entry name" value="IG_LIKE"/>
    <property type="match status" value="1"/>
</dbReference>
<comment type="similarity">
    <text evidence="2">Belongs to the protein kinase superfamily. CAMK Ser/Thr protein kinase family.</text>
</comment>
<evidence type="ECO:0000259" key="12">
    <source>
        <dbReference type="PROSITE" id="PS50853"/>
    </source>
</evidence>
<evidence type="ECO:0000256" key="2">
    <source>
        <dbReference type="ARBA" id="ARBA00006692"/>
    </source>
</evidence>
<dbReference type="InterPro" id="IPR003961">
    <property type="entry name" value="FN3_dom"/>
</dbReference>
<dbReference type="InterPro" id="IPR013098">
    <property type="entry name" value="Ig_I-set"/>
</dbReference>
<dbReference type="SUPFAM" id="SSF48065">
    <property type="entry name" value="DBL homology domain (DH-domain)"/>
    <property type="match status" value="1"/>
</dbReference>
<keyword evidence="6" id="KW-1015">Disulfide bond</keyword>
<gene>
    <name evidence="13" type="ORF">NQ318_012159</name>
</gene>
<dbReference type="Pfam" id="PF00621">
    <property type="entry name" value="RhoGEF"/>
    <property type="match status" value="1"/>
</dbReference>
<dbReference type="PANTHER" id="PTHR22826:SF106">
    <property type="entry name" value="TRIO, ISOFORM A"/>
    <property type="match status" value="1"/>
</dbReference>
<dbReference type="GO" id="GO:0005524">
    <property type="term" value="F:ATP binding"/>
    <property type="evidence" value="ECO:0007669"/>
    <property type="project" value="InterPro"/>
</dbReference>
<feature type="domain" description="Protein kinase" evidence="10">
    <location>
        <begin position="914"/>
        <end position="1169"/>
    </location>
</feature>
<feature type="region of interest" description="Disordered" evidence="8">
    <location>
        <begin position="157"/>
        <end position="184"/>
    </location>
</feature>
<evidence type="ECO:0000256" key="3">
    <source>
        <dbReference type="ARBA" id="ARBA00022490"/>
    </source>
</evidence>
<dbReference type="Gene3D" id="2.30.29.30">
    <property type="entry name" value="Pleckstrin-homology domain (PH domain)/Phosphotyrosine-binding domain (PTB)"/>
    <property type="match status" value="1"/>
</dbReference>
<comment type="subcellular location">
    <subcellularLocation>
        <location evidence="1">Cytoplasm</location>
    </subcellularLocation>
</comment>
<name>A0AAV8Z070_9CUCU</name>
<evidence type="ECO:0000256" key="5">
    <source>
        <dbReference type="ARBA" id="ARBA00022737"/>
    </source>
</evidence>
<proteinExistence type="inferred from homology"/>
<feature type="compositionally biased region" description="Polar residues" evidence="8">
    <location>
        <begin position="157"/>
        <end position="166"/>
    </location>
</feature>
<evidence type="ECO:0000256" key="6">
    <source>
        <dbReference type="ARBA" id="ARBA00023157"/>
    </source>
</evidence>
<feature type="compositionally biased region" description="Low complexity" evidence="8">
    <location>
        <begin position="1077"/>
        <end position="1090"/>
    </location>
</feature>
<evidence type="ECO:0008006" key="15">
    <source>
        <dbReference type="Google" id="ProtNLM"/>
    </source>
</evidence>
<keyword evidence="4" id="KW-0344">Guanine-nucleotide releasing factor</keyword>
<keyword evidence="5" id="KW-0677">Repeat</keyword>
<keyword evidence="7" id="KW-0393">Immunoglobulin domain</keyword>
<dbReference type="InterPro" id="IPR003599">
    <property type="entry name" value="Ig_sub"/>
</dbReference>
<dbReference type="InterPro" id="IPR001331">
    <property type="entry name" value="GDS_CDC24_CS"/>
</dbReference>
<dbReference type="Gene3D" id="2.60.40.10">
    <property type="entry name" value="Immunoglobulins"/>
    <property type="match status" value="2"/>
</dbReference>
<dbReference type="InterPro" id="IPR055251">
    <property type="entry name" value="SOS1_NGEF_PH"/>
</dbReference>
<sequence>MHGFGDLRGVRVYVPSEMGNKPSVSEGEEDEDRPSLSLKGAKSLGAEIANGGGDDVDEEVELPPPMKPIQEPILVTSPPPGVPGVPEIEENPCKRVSSLTLKSLEGATSADLAEIEQIVKERMEQHSEQHQERNSLTRDAKSENAISEFDGLTAQAASNEAASTPAFSGDESDNRPAEDAPDVKSKTDVLLRKRHYVLQELIDTEEAYVRDLSLIVDGYIAAIKDPECEIPMPDDLRDGKDKLVFGNIEVIYDWHKNFFLKSLKQAVENPVELASLFKRYERKLQMYVIYCKNKHVSEYIVSEYLDTYFEDLRVKLGHKLQLCDLLIKPVQRIMKYQLMLKDILKYTEKAGLTEEVEQLRAAYKIMVIVPKTANDMMDVGRLQGFEGKITAQGKLLFHGILTVSDSGTNSIIGKNKDLHVALYFPRSSEKKTQFTSPQYIYKAHLQVNKMSLITKEDCFILESIDPKTNGLGFVCQAATEELHEQWLMTIRDILQTQRDFLKAIQSPIAYQKELTKEASLSDISVWDTAAFRRTVPQMSGSDAASRPHRKPAHYVHKANTIGIPSDGELSETDGKMAGHKPRLNFFEGFRNTLRNKHKSDTVVLEAGKESEKDDLQRRWSENTHATCADTHVMAPGTQARLVCEWPDLTLGEVVTVIRYDATQGYLVRTNANLEERWIPAHVLSSHNGRKPWSFRFRRNARRPADGAPDQVAGEGCAPEIRDRLKDVTVRSGTKVVLRCRVRGAARHSWKKLEPNLCVLRDGRLLRGDDDETVAILSIDDAKNGDSGTYSFTAANEFGSVSCSCILTVTNSYPRYRSPKYRLFPPRASCWSGRPTYAQFVVEYCKLGTGEWISPNEGRPVNAHSFVVESLIPGETYSFRVTETQNMVVSLPSVAVTLPVADNMRWQQEQFKRRYVELEEIDRGRFSVVRLARDRGTGVEVALKQVTRRKQAHHVTQAEYFLLAATQHVNIIRSLALFDNAPLPGIDTIVLELVKGPCSLSTYVRRKSTPRNDVRNYTHQLMSALHWLHQNNMAHLDVKPENVMVDLSAPAPLLKLVDFGDSVNTSKNVILPPACLNSPRPSSSSASPWASTLTTGQPASSSTCCSAACRPSLDDSMEETTANILKCDYCFPDDYFGDVSGDAKELIGKLLVLAPAQRLDMESCPASDWMKQDQDLPYVIPSGRLKTFMQRRHLGRHPANVSKTPTSPPYYIEHMF</sequence>
<accession>A0AAV8Z070</accession>
<dbReference type="SUPFAM" id="SSF48726">
    <property type="entry name" value="Immunoglobulin"/>
    <property type="match status" value="1"/>
</dbReference>
<feature type="domain" description="DH" evidence="9">
    <location>
        <begin position="193"/>
        <end position="376"/>
    </location>
</feature>
<dbReference type="GO" id="GO:0007411">
    <property type="term" value="P:axon guidance"/>
    <property type="evidence" value="ECO:0007669"/>
    <property type="project" value="TreeGrafter"/>
</dbReference>
<evidence type="ECO:0000256" key="7">
    <source>
        <dbReference type="ARBA" id="ARBA00023319"/>
    </source>
</evidence>
<dbReference type="InterPro" id="IPR000219">
    <property type="entry name" value="DH_dom"/>
</dbReference>
<organism evidence="13 14">
    <name type="scientific">Aromia moschata</name>
    <dbReference type="NCBI Taxonomy" id="1265417"/>
    <lineage>
        <taxon>Eukaryota</taxon>
        <taxon>Metazoa</taxon>
        <taxon>Ecdysozoa</taxon>
        <taxon>Arthropoda</taxon>
        <taxon>Hexapoda</taxon>
        <taxon>Insecta</taxon>
        <taxon>Pterygota</taxon>
        <taxon>Neoptera</taxon>
        <taxon>Endopterygota</taxon>
        <taxon>Coleoptera</taxon>
        <taxon>Polyphaga</taxon>
        <taxon>Cucujiformia</taxon>
        <taxon>Chrysomeloidea</taxon>
        <taxon>Cerambycidae</taxon>
        <taxon>Cerambycinae</taxon>
        <taxon>Callichromatini</taxon>
        <taxon>Aromia</taxon>
    </lineage>
</organism>
<dbReference type="Gene3D" id="1.10.510.10">
    <property type="entry name" value="Transferase(Phosphotransferase) domain 1"/>
    <property type="match status" value="1"/>
</dbReference>
<dbReference type="FunFam" id="1.20.900.10:FF:000008">
    <property type="entry name" value="rho guanine nucleotide exchange factor 25"/>
    <property type="match status" value="1"/>
</dbReference>
<dbReference type="SMART" id="SM00220">
    <property type="entry name" value="S_TKc"/>
    <property type="match status" value="1"/>
</dbReference>
<dbReference type="AlphaFoldDB" id="A0AAV8Z070"/>
<evidence type="ECO:0000259" key="9">
    <source>
        <dbReference type="PROSITE" id="PS50010"/>
    </source>
</evidence>
<dbReference type="CDD" id="cd00063">
    <property type="entry name" value="FN3"/>
    <property type="match status" value="1"/>
</dbReference>
<dbReference type="InterPro" id="IPR000719">
    <property type="entry name" value="Prot_kinase_dom"/>
</dbReference>
<dbReference type="InterPro" id="IPR051336">
    <property type="entry name" value="RhoGEF_Guanine_NuclExch_SF"/>
</dbReference>
<dbReference type="SUPFAM" id="SSF50729">
    <property type="entry name" value="PH domain-like"/>
    <property type="match status" value="1"/>
</dbReference>
<dbReference type="FunFam" id="2.60.40.10:FF:000032">
    <property type="entry name" value="palladin isoform X1"/>
    <property type="match status" value="1"/>
</dbReference>
<dbReference type="Gene3D" id="1.20.900.10">
    <property type="entry name" value="Dbl homology (DH) domain"/>
    <property type="match status" value="1"/>
</dbReference>
<dbReference type="SMART" id="SM00325">
    <property type="entry name" value="RhoGEF"/>
    <property type="match status" value="1"/>
</dbReference>
<feature type="compositionally biased region" description="Basic and acidic residues" evidence="8">
    <location>
        <begin position="172"/>
        <end position="184"/>
    </location>
</feature>
<dbReference type="InterPro" id="IPR011993">
    <property type="entry name" value="PH-like_dom_sf"/>
</dbReference>
<evidence type="ECO:0000256" key="4">
    <source>
        <dbReference type="ARBA" id="ARBA00022658"/>
    </source>
</evidence>
<dbReference type="PROSITE" id="PS00741">
    <property type="entry name" value="DH_1"/>
    <property type="match status" value="1"/>
</dbReference>
<dbReference type="InterPro" id="IPR007110">
    <property type="entry name" value="Ig-like_dom"/>
</dbReference>
<protein>
    <recommendedName>
        <fullName evidence="15">Triple functional domain protein</fullName>
    </recommendedName>
</protein>
<evidence type="ECO:0000313" key="14">
    <source>
        <dbReference type="Proteomes" id="UP001162162"/>
    </source>
</evidence>
<dbReference type="InterPro" id="IPR036179">
    <property type="entry name" value="Ig-like_dom_sf"/>
</dbReference>
<dbReference type="Pfam" id="PF00069">
    <property type="entry name" value="Pkinase"/>
    <property type="match status" value="1"/>
</dbReference>
<dbReference type="PROSITE" id="PS00108">
    <property type="entry name" value="PROTEIN_KINASE_ST"/>
    <property type="match status" value="1"/>
</dbReference>
<dbReference type="Gene3D" id="3.30.200.20">
    <property type="entry name" value="Phosphorylase Kinase, domain 1"/>
    <property type="match status" value="1"/>
</dbReference>
<dbReference type="SUPFAM" id="SSF56112">
    <property type="entry name" value="Protein kinase-like (PK-like)"/>
    <property type="match status" value="1"/>
</dbReference>
<dbReference type="CDD" id="cd00160">
    <property type="entry name" value="RhoGEF"/>
    <property type="match status" value="1"/>
</dbReference>
<evidence type="ECO:0000259" key="11">
    <source>
        <dbReference type="PROSITE" id="PS50835"/>
    </source>
</evidence>
<dbReference type="GO" id="GO:0019898">
    <property type="term" value="C:extrinsic component of membrane"/>
    <property type="evidence" value="ECO:0007669"/>
    <property type="project" value="TreeGrafter"/>
</dbReference>
<evidence type="ECO:0000313" key="13">
    <source>
        <dbReference type="EMBL" id="KAJ8956994.1"/>
    </source>
</evidence>
<dbReference type="SUPFAM" id="SSF49265">
    <property type="entry name" value="Fibronectin type III"/>
    <property type="match status" value="1"/>
</dbReference>
<dbReference type="Proteomes" id="UP001162162">
    <property type="component" value="Unassembled WGS sequence"/>
</dbReference>
<feature type="region of interest" description="Disordered" evidence="8">
    <location>
        <begin position="1"/>
        <end position="89"/>
    </location>
</feature>
<dbReference type="PROSITE" id="PS50011">
    <property type="entry name" value="PROTEIN_KINASE_DOM"/>
    <property type="match status" value="1"/>
</dbReference>
<evidence type="ECO:0000256" key="8">
    <source>
        <dbReference type="SAM" id="MobiDB-lite"/>
    </source>
</evidence>
<reference evidence="13" key="1">
    <citation type="journal article" date="2023" name="Insect Mol. Biol.">
        <title>Genome sequencing provides insights into the evolution of gene families encoding plant cell wall-degrading enzymes in longhorned beetles.</title>
        <authorList>
            <person name="Shin N.R."/>
            <person name="Okamura Y."/>
            <person name="Kirsch R."/>
            <person name="Pauchet Y."/>
        </authorList>
    </citation>
    <scope>NUCLEOTIDE SEQUENCE</scope>
    <source>
        <strain evidence="13">AMC_N1</strain>
    </source>
</reference>
<dbReference type="InterPro" id="IPR036116">
    <property type="entry name" value="FN3_sf"/>
</dbReference>
<evidence type="ECO:0000259" key="10">
    <source>
        <dbReference type="PROSITE" id="PS50011"/>
    </source>
</evidence>
<dbReference type="GO" id="GO:0004672">
    <property type="term" value="F:protein kinase activity"/>
    <property type="evidence" value="ECO:0007669"/>
    <property type="project" value="InterPro"/>
</dbReference>
<dbReference type="PANTHER" id="PTHR22826">
    <property type="entry name" value="RHO GUANINE EXCHANGE FACTOR-RELATED"/>
    <property type="match status" value="1"/>
</dbReference>
<comment type="caution">
    <text evidence="13">The sequence shown here is derived from an EMBL/GenBank/DDBJ whole genome shotgun (WGS) entry which is preliminary data.</text>
</comment>
<dbReference type="GO" id="GO:0005737">
    <property type="term" value="C:cytoplasm"/>
    <property type="evidence" value="ECO:0007669"/>
    <property type="project" value="UniProtKB-SubCell"/>
</dbReference>
<dbReference type="InterPro" id="IPR008271">
    <property type="entry name" value="Ser/Thr_kinase_AS"/>
</dbReference>